<accession>A0ABZ2X8G7</accession>
<dbReference type="Pfam" id="PF01753">
    <property type="entry name" value="zf-MYND"/>
    <property type="match status" value="1"/>
</dbReference>
<dbReference type="InterPro" id="IPR024119">
    <property type="entry name" value="TF_DEAF-1"/>
</dbReference>
<protein>
    <submittedName>
        <fullName evidence="6">MYND domain-containing protein</fullName>
    </submittedName>
</protein>
<dbReference type="EMBL" id="CP151265">
    <property type="protein sequence ID" value="WZH48760.1"/>
    <property type="molecule type" value="Genomic_DNA"/>
</dbReference>
<evidence type="ECO:0000256" key="1">
    <source>
        <dbReference type="ARBA" id="ARBA00022723"/>
    </source>
</evidence>
<evidence type="ECO:0000259" key="5">
    <source>
        <dbReference type="PROSITE" id="PS50865"/>
    </source>
</evidence>
<dbReference type="InterPro" id="IPR002893">
    <property type="entry name" value="Znf_MYND"/>
</dbReference>
<reference evidence="6 7" key="1">
    <citation type="submission" date="2024-04" db="EMBL/GenBank/DDBJ databases">
        <title>Complete genome sequence of Fusarium acuminatum.</title>
        <authorList>
            <person name="Lan B."/>
        </authorList>
    </citation>
    <scope>NUCLEOTIDE SEQUENCE [LARGE SCALE GENOMIC DNA]</scope>
    <source>
        <strain evidence="6">1A</strain>
    </source>
</reference>
<dbReference type="PROSITE" id="PS50865">
    <property type="entry name" value="ZF_MYND_2"/>
    <property type="match status" value="1"/>
</dbReference>
<evidence type="ECO:0000313" key="6">
    <source>
        <dbReference type="EMBL" id="WZH48760.1"/>
    </source>
</evidence>
<dbReference type="Proteomes" id="UP001489902">
    <property type="component" value="Chromosome 6"/>
</dbReference>
<evidence type="ECO:0000256" key="4">
    <source>
        <dbReference type="PROSITE-ProRule" id="PRU00134"/>
    </source>
</evidence>
<dbReference type="PANTHER" id="PTHR10237:SF14">
    <property type="entry name" value="MYND-TYPE DOMAIN-CONTAINING PROTEIN"/>
    <property type="match status" value="1"/>
</dbReference>
<dbReference type="Gene3D" id="6.10.140.2220">
    <property type="match status" value="1"/>
</dbReference>
<keyword evidence="3" id="KW-0862">Zinc</keyword>
<sequence length="254" mass="28099">MAACNACQKTEPAVTLKRCTKCSTTQYCSRECQKADWKAHKKICATQAASSARNIVHDVEALSVSPPRGLDSGVPDPFTHLDRGTYLHNRTEKDVYRLLIDAYRLRADDMYNLEGEADQDSLYGGAADGLGAFKRFLGKVSARRGLLPSWWTPEKQNECEDFGMDAAQWQDLRNRTSKQEIIDHYGDPRFPMQLRMLGEAVCGRAPGGGDGTAMRKMMAAMETGGGSDGMRASMVDASSLRYIPWSQCSIPEVE</sequence>
<dbReference type="SUPFAM" id="SSF144232">
    <property type="entry name" value="HIT/MYND zinc finger-like"/>
    <property type="match status" value="1"/>
</dbReference>
<evidence type="ECO:0000256" key="2">
    <source>
        <dbReference type="ARBA" id="ARBA00022771"/>
    </source>
</evidence>
<dbReference type="PANTHER" id="PTHR10237">
    <property type="entry name" value="DEFORMED EPIDERMAL AUTOREGULATORY FACTOR 1 HOMOLOG SUPPRESSIN"/>
    <property type="match status" value="1"/>
</dbReference>
<keyword evidence="7" id="KW-1185">Reference proteome</keyword>
<organism evidence="6 7">
    <name type="scientific">Fusarium acuminatum</name>
    <dbReference type="NCBI Taxonomy" id="5515"/>
    <lineage>
        <taxon>Eukaryota</taxon>
        <taxon>Fungi</taxon>
        <taxon>Dikarya</taxon>
        <taxon>Ascomycota</taxon>
        <taxon>Pezizomycotina</taxon>
        <taxon>Sordariomycetes</taxon>
        <taxon>Hypocreomycetidae</taxon>
        <taxon>Hypocreales</taxon>
        <taxon>Nectriaceae</taxon>
        <taxon>Fusarium</taxon>
        <taxon>Fusarium tricinctum species complex</taxon>
    </lineage>
</organism>
<gene>
    <name evidence="6" type="ORF">QYS62_009942</name>
</gene>
<proteinExistence type="predicted"/>
<keyword evidence="1" id="KW-0479">Metal-binding</keyword>
<evidence type="ECO:0000256" key="3">
    <source>
        <dbReference type="ARBA" id="ARBA00022833"/>
    </source>
</evidence>
<feature type="domain" description="MYND-type" evidence="5">
    <location>
        <begin position="4"/>
        <end position="44"/>
    </location>
</feature>
<evidence type="ECO:0000313" key="7">
    <source>
        <dbReference type="Proteomes" id="UP001489902"/>
    </source>
</evidence>
<name>A0ABZ2X8G7_9HYPO</name>
<dbReference type="PROSITE" id="PS01360">
    <property type="entry name" value="ZF_MYND_1"/>
    <property type="match status" value="1"/>
</dbReference>
<keyword evidence="2 4" id="KW-0863">Zinc-finger</keyword>